<name>A0ABV6R9U7_9MICO</name>
<dbReference type="Proteomes" id="UP001589793">
    <property type="component" value="Unassembled WGS sequence"/>
</dbReference>
<evidence type="ECO:0000313" key="2">
    <source>
        <dbReference type="EMBL" id="MFC0673769.1"/>
    </source>
</evidence>
<proteinExistence type="predicted"/>
<keyword evidence="3" id="KW-1185">Reference proteome</keyword>
<evidence type="ECO:0000256" key="1">
    <source>
        <dbReference type="SAM" id="Phobius"/>
    </source>
</evidence>
<accession>A0ABV6R9U7</accession>
<gene>
    <name evidence="2" type="ORF">ACFFF6_07355</name>
</gene>
<keyword evidence="1" id="KW-1133">Transmembrane helix</keyword>
<comment type="caution">
    <text evidence="2">The sequence shown here is derived from an EMBL/GenBank/DDBJ whole genome shotgun (WGS) entry which is preliminary data.</text>
</comment>
<feature type="transmembrane region" description="Helical" evidence="1">
    <location>
        <begin position="106"/>
        <end position="127"/>
    </location>
</feature>
<sequence length="151" mass="15739">MRRPSAPLPVTLLLASLLGLTWGTASICALGLGAGPILAVTDAWWSWAAVLAASAMLSRRLLANLLAVPVCGAWAIGSYYLLKAAWSVGYPSRSDGFWDHLEAAPWAPWMVPVLVAAVPAALVGTAIRRATARLRVTPAASRAVSPQAGGR</sequence>
<keyword evidence="1" id="KW-0812">Transmembrane</keyword>
<feature type="transmembrane region" description="Helical" evidence="1">
    <location>
        <begin position="61"/>
        <end position="82"/>
    </location>
</feature>
<keyword evidence="1" id="KW-0472">Membrane</keyword>
<reference evidence="2 3" key="1">
    <citation type="submission" date="2024-09" db="EMBL/GenBank/DDBJ databases">
        <authorList>
            <person name="Sun Q."/>
            <person name="Mori K."/>
        </authorList>
    </citation>
    <scope>NUCLEOTIDE SEQUENCE [LARGE SCALE GENOMIC DNA]</scope>
    <source>
        <strain evidence="2 3">CICC 10874</strain>
    </source>
</reference>
<protein>
    <submittedName>
        <fullName evidence="2">Uncharacterized protein</fullName>
    </submittedName>
</protein>
<dbReference type="EMBL" id="JBHLSV010000006">
    <property type="protein sequence ID" value="MFC0673769.1"/>
    <property type="molecule type" value="Genomic_DNA"/>
</dbReference>
<organism evidence="2 3">
    <name type="scientific">Brachybacterium hainanense</name>
    <dbReference type="NCBI Taxonomy" id="1541174"/>
    <lineage>
        <taxon>Bacteria</taxon>
        <taxon>Bacillati</taxon>
        <taxon>Actinomycetota</taxon>
        <taxon>Actinomycetes</taxon>
        <taxon>Micrococcales</taxon>
        <taxon>Dermabacteraceae</taxon>
        <taxon>Brachybacterium</taxon>
    </lineage>
</organism>
<evidence type="ECO:0000313" key="3">
    <source>
        <dbReference type="Proteomes" id="UP001589793"/>
    </source>
</evidence>
<dbReference type="RefSeq" id="WP_376979594.1">
    <property type="nucleotide sequence ID" value="NZ_JBHLSV010000006.1"/>
</dbReference>